<evidence type="ECO:0000313" key="2">
    <source>
        <dbReference type="Proteomes" id="UP000321058"/>
    </source>
</evidence>
<reference evidence="1 2" key="1">
    <citation type="submission" date="2019-07" db="EMBL/GenBank/DDBJ databases">
        <title>Whole genome shotgun sequence of Reyranella soli NBRC 108950.</title>
        <authorList>
            <person name="Hosoyama A."/>
            <person name="Uohara A."/>
            <person name="Ohji S."/>
            <person name="Ichikawa N."/>
        </authorList>
    </citation>
    <scope>NUCLEOTIDE SEQUENCE [LARGE SCALE GENOMIC DNA]</scope>
    <source>
        <strain evidence="1 2">NBRC 108950</strain>
    </source>
</reference>
<proteinExistence type="predicted"/>
<protein>
    <submittedName>
        <fullName evidence="1">Uncharacterized protein</fullName>
    </submittedName>
</protein>
<dbReference type="AlphaFoldDB" id="A0A512N288"/>
<comment type="caution">
    <text evidence="1">The sequence shown here is derived from an EMBL/GenBank/DDBJ whole genome shotgun (WGS) entry which is preliminary data.</text>
</comment>
<dbReference type="RefSeq" id="WP_147145376.1">
    <property type="nucleotide sequence ID" value="NZ_BKAJ01000004.1"/>
</dbReference>
<dbReference type="EMBL" id="BKAJ01000004">
    <property type="protein sequence ID" value="GEP53099.1"/>
    <property type="molecule type" value="Genomic_DNA"/>
</dbReference>
<sequence>MSGDPSFPVRHVPAVAYRGARTYVHSTTLYTELMAAAAALGLALDGLVEMRFKQAITTMVEIHFDGVVESLEASAAPARFAVGEGDRIVFGRIVGTGKPVLDRKPYDESGIWDVAKIDGRSVSLSTGAGYAPIQVVTSLCALLHNTILKPPARRRWLLARLSLHRPLRPTDVAGTKIAITHEIGRTMTRSSISVSEGVIGSMDFMVGTAPPALAGSA</sequence>
<evidence type="ECO:0000313" key="1">
    <source>
        <dbReference type="EMBL" id="GEP53099.1"/>
    </source>
</evidence>
<organism evidence="1 2">
    <name type="scientific">Reyranella soli</name>
    <dbReference type="NCBI Taxonomy" id="1230389"/>
    <lineage>
        <taxon>Bacteria</taxon>
        <taxon>Pseudomonadati</taxon>
        <taxon>Pseudomonadota</taxon>
        <taxon>Alphaproteobacteria</taxon>
        <taxon>Hyphomicrobiales</taxon>
        <taxon>Reyranellaceae</taxon>
        <taxon>Reyranella</taxon>
    </lineage>
</organism>
<dbReference type="OrthoDB" id="8478515at2"/>
<gene>
    <name evidence="1" type="ORF">RSO01_02650</name>
</gene>
<name>A0A512N288_9HYPH</name>
<keyword evidence="2" id="KW-1185">Reference proteome</keyword>
<dbReference type="Proteomes" id="UP000321058">
    <property type="component" value="Unassembled WGS sequence"/>
</dbReference>
<accession>A0A512N288</accession>